<dbReference type="EMBL" id="SWKU01000016">
    <property type="protein sequence ID" value="KAF2999716.1"/>
    <property type="molecule type" value="Genomic_DNA"/>
</dbReference>
<gene>
    <name evidence="1" type="ORF">E8E13_003563</name>
</gene>
<reference evidence="1" key="1">
    <citation type="submission" date="2019-04" db="EMBL/GenBank/DDBJ databases">
        <title>Sequencing of skin fungus with MAO and IRED activity.</title>
        <authorList>
            <person name="Marsaioli A.J."/>
            <person name="Bonatto J.M.C."/>
            <person name="Reis Junior O."/>
        </authorList>
    </citation>
    <scope>NUCLEOTIDE SEQUENCE</scope>
    <source>
        <strain evidence="1">30M1</strain>
    </source>
</reference>
<proteinExistence type="predicted"/>
<dbReference type="AlphaFoldDB" id="A0A9P4TB61"/>
<dbReference type="PANTHER" id="PTHR42085">
    <property type="entry name" value="F-BOX DOMAIN-CONTAINING PROTEIN"/>
    <property type="match status" value="1"/>
</dbReference>
<comment type="caution">
    <text evidence="1">The sequence shown here is derived from an EMBL/GenBank/DDBJ whole genome shotgun (WGS) entry which is preliminary data.</text>
</comment>
<keyword evidence="2" id="KW-1185">Reference proteome</keyword>
<sequence>MATAYYFAAHGAHFPMAQSEEQSTITSATHAPLHAPSQQLHAPPPLPLKTTRADSVISPAPSNLPHSQTQSLFFLLPGELRNQIYTLLLAPNTIPSLSTLASEPKLPLPSPHLHPAILRTCARIHAEAKHLLYTPHVFTAHPALLTSLPHLTDSARPVVCKTVLARITRWTLTLRLDTDPRFSAAQAAQAFSGAEFFELRVWQSMFDGCDAGVLKLFIGVRGVKVARVRGSVEEGLGRWLEGRMMDPVEEWDAEEDGSGRKMEMCGCEGDRYARCEGCEGRVWLERNGAGVWEGEGDAWRFGNR</sequence>
<dbReference type="OrthoDB" id="2951834at2759"/>
<name>A0A9P4TB61_CURKU</name>
<dbReference type="Proteomes" id="UP000801428">
    <property type="component" value="Unassembled WGS sequence"/>
</dbReference>
<evidence type="ECO:0000313" key="2">
    <source>
        <dbReference type="Proteomes" id="UP000801428"/>
    </source>
</evidence>
<protein>
    <submittedName>
        <fullName evidence="1">Uncharacterized protein</fullName>
    </submittedName>
</protein>
<dbReference type="PANTHER" id="PTHR42085:SF4">
    <property type="entry name" value="F-BOX DOMAIN-CONTAINING PROTEIN"/>
    <property type="match status" value="1"/>
</dbReference>
<accession>A0A9P4TB61</accession>
<evidence type="ECO:0000313" key="1">
    <source>
        <dbReference type="EMBL" id="KAF2999716.1"/>
    </source>
</evidence>
<organism evidence="1 2">
    <name type="scientific">Curvularia kusanoi</name>
    <name type="common">Cochliobolus kusanoi</name>
    <dbReference type="NCBI Taxonomy" id="90978"/>
    <lineage>
        <taxon>Eukaryota</taxon>
        <taxon>Fungi</taxon>
        <taxon>Dikarya</taxon>
        <taxon>Ascomycota</taxon>
        <taxon>Pezizomycotina</taxon>
        <taxon>Dothideomycetes</taxon>
        <taxon>Pleosporomycetidae</taxon>
        <taxon>Pleosporales</taxon>
        <taxon>Pleosporineae</taxon>
        <taxon>Pleosporaceae</taxon>
        <taxon>Curvularia</taxon>
    </lineage>
</organism>
<dbReference type="InterPro" id="IPR038883">
    <property type="entry name" value="AN11006-like"/>
</dbReference>